<accession>A0ACB0YWJ4</accession>
<comment type="caution">
    <text evidence="1">The sequence shown here is derived from an EMBL/GenBank/DDBJ whole genome shotgun (WGS) entry which is preliminary data.</text>
</comment>
<protein>
    <submittedName>
        <fullName evidence="1">Uncharacterized protein</fullName>
    </submittedName>
</protein>
<name>A0ACB0YWJ4_MELEN</name>
<sequence>MLKSKRNVPIIAFPLKMAQQQRGNNEQQTNSLTTSEQQQQINSSTTTSINTTTTIDALAAMLGGGGVEPALAAQLLGLGPQVFFKFIFSNSKAPSLIKRPFNRPL</sequence>
<evidence type="ECO:0000313" key="2">
    <source>
        <dbReference type="Proteomes" id="UP001497535"/>
    </source>
</evidence>
<proteinExistence type="predicted"/>
<keyword evidence="2" id="KW-1185">Reference proteome</keyword>
<organism evidence="1 2">
    <name type="scientific">Meloidogyne enterolobii</name>
    <name type="common">Root-knot nematode worm</name>
    <name type="synonym">Meloidogyne mayaguensis</name>
    <dbReference type="NCBI Taxonomy" id="390850"/>
    <lineage>
        <taxon>Eukaryota</taxon>
        <taxon>Metazoa</taxon>
        <taxon>Ecdysozoa</taxon>
        <taxon>Nematoda</taxon>
        <taxon>Chromadorea</taxon>
        <taxon>Rhabditida</taxon>
        <taxon>Tylenchina</taxon>
        <taxon>Tylenchomorpha</taxon>
        <taxon>Tylenchoidea</taxon>
        <taxon>Meloidogynidae</taxon>
        <taxon>Meloidogyninae</taxon>
        <taxon>Meloidogyne</taxon>
    </lineage>
</organism>
<evidence type="ECO:0000313" key="1">
    <source>
        <dbReference type="EMBL" id="CAK5066554.1"/>
    </source>
</evidence>
<gene>
    <name evidence="1" type="ORF">MENTE1834_LOCUS17597</name>
</gene>
<dbReference type="EMBL" id="CAVMJV010000020">
    <property type="protein sequence ID" value="CAK5066554.1"/>
    <property type="molecule type" value="Genomic_DNA"/>
</dbReference>
<reference evidence="1" key="1">
    <citation type="submission" date="2023-11" db="EMBL/GenBank/DDBJ databases">
        <authorList>
            <person name="Poullet M."/>
        </authorList>
    </citation>
    <scope>NUCLEOTIDE SEQUENCE</scope>
    <source>
        <strain evidence="1">E1834</strain>
    </source>
</reference>
<dbReference type="Proteomes" id="UP001497535">
    <property type="component" value="Unassembled WGS sequence"/>
</dbReference>